<evidence type="ECO:0000256" key="2">
    <source>
        <dbReference type="ARBA" id="ARBA00008814"/>
    </source>
</evidence>
<evidence type="ECO:0000313" key="8">
    <source>
        <dbReference type="EMBL" id="GIO27180.1"/>
    </source>
</evidence>
<evidence type="ECO:0000313" key="9">
    <source>
        <dbReference type="Proteomes" id="UP000676917"/>
    </source>
</evidence>
<dbReference type="PANTHER" id="PTHR30532:SF28">
    <property type="entry name" value="PETROBACTIN-BINDING PROTEIN YCLQ"/>
    <property type="match status" value="1"/>
</dbReference>
<dbReference type="InterPro" id="IPR051313">
    <property type="entry name" value="Bact_iron-sidero_bind"/>
</dbReference>
<feature type="region of interest" description="Disordered" evidence="5">
    <location>
        <begin position="26"/>
        <end position="46"/>
    </location>
</feature>
<evidence type="ECO:0000256" key="5">
    <source>
        <dbReference type="SAM" id="MobiDB-lite"/>
    </source>
</evidence>
<organism evidence="8 9">
    <name type="scientific">Ornithinibacillus bavariensis</name>
    <dbReference type="NCBI Taxonomy" id="545502"/>
    <lineage>
        <taxon>Bacteria</taxon>
        <taxon>Bacillati</taxon>
        <taxon>Bacillota</taxon>
        <taxon>Bacilli</taxon>
        <taxon>Bacillales</taxon>
        <taxon>Bacillaceae</taxon>
        <taxon>Ornithinibacillus</taxon>
    </lineage>
</organism>
<dbReference type="InterPro" id="IPR033870">
    <property type="entry name" value="FatB"/>
</dbReference>
<evidence type="ECO:0000256" key="6">
    <source>
        <dbReference type="SAM" id="SignalP"/>
    </source>
</evidence>
<evidence type="ECO:0000256" key="1">
    <source>
        <dbReference type="ARBA" id="ARBA00004193"/>
    </source>
</evidence>
<reference evidence="8" key="1">
    <citation type="submission" date="2021-03" db="EMBL/GenBank/DDBJ databases">
        <title>Antimicrobial resistance genes in bacteria isolated from Japanese honey, and their potential for conferring macrolide and lincosamide resistance in the American foulbrood pathogen Paenibacillus larvae.</title>
        <authorList>
            <person name="Okamoto M."/>
            <person name="Kumagai M."/>
            <person name="Kanamori H."/>
            <person name="Takamatsu D."/>
        </authorList>
    </citation>
    <scope>NUCLEOTIDE SEQUENCE</scope>
    <source>
        <strain evidence="8">J43TS3</strain>
    </source>
</reference>
<evidence type="ECO:0000256" key="3">
    <source>
        <dbReference type="ARBA" id="ARBA00022448"/>
    </source>
</evidence>
<keyword evidence="9" id="KW-1185">Reference proteome</keyword>
<protein>
    <submittedName>
        <fullName evidence="8">ABC transporter solute-binding protein YclQ</fullName>
    </submittedName>
</protein>
<dbReference type="RefSeq" id="WP_212920681.1">
    <property type="nucleotide sequence ID" value="NZ_BORP01000003.1"/>
</dbReference>
<dbReference type="PROSITE" id="PS51257">
    <property type="entry name" value="PROKAR_LIPOPROTEIN"/>
    <property type="match status" value="1"/>
</dbReference>
<dbReference type="CDD" id="cd01140">
    <property type="entry name" value="FatB"/>
    <property type="match status" value="1"/>
</dbReference>
<feature type="chain" id="PRO_5038722826" evidence="6">
    <location>
        <begin position="24"/>
        <end position="321"/>
    </location>
</feature>
<feature type="compositionally biased region" description="Basic and acidic residues" evidence="5">
    <location>
        <begin position="37"/>
        <end position="46"/>
    </location>
</feature>
<proteinExistence type="inferred from homology"/>
<sequence>MKKFTLFFSIAMLLLFLAACGNSDNENSTDNASSDKSSSEESKTISVKHELGTTDNVPVNPKKVVVFDFGTLDTLDKLGIEVTGLPQDNIPSYLEKYESDKYENVGSLKEPDFDKLAEIDPDLIIISGRQSQLYDQFTELAPTIYLGVDTTRYMDSFKENLDVIGKIFNKEDEIKTVLSTIEESIANLKEKAEASGKNSLIILANDDKISAYGPNSRFGIIHDVFGVTPVDPNIEASTHGNNVSFEYVLENDPDLLYVIDRGAVVGGESSAKQLVENKLMENTKAYKNDNIVYLNPDYWYLSGGGLESVQEMIDEIDASLK</sequence>
<name>A0A919X9V7_9BACI</name>
<dbReference type="Gene3D" id="3.40.50.1980">
    <property type="entry name" value="Nitrogenase molybdenum iron protein domain"/>
    <property type="match status" value="2"/>
</dbReference>
<dbReference type="GO" id="GO:1901678">
    <property type="term" value="P:iron coordination entity transport"/>
    <property type="evidence" value="ECO:0007669"/>
    <property type="project" value="UniProtKB-ARBA"/>
</dbReference>
<dbReference type="PROSITE" id="PS50983">
    <property type="entry name" value="FE_B12_PBP"/>
    <property type="match status" value="1"/>
</dbReference>
<feature type="signal peptide" evidence="6">
    <location>
        <begin position="1"/>
        <end position="23"/>
    </location>
</feature>
<comment type="similarity">
    <text evidence="2">Belongs to the bacterial solute-binding protein 8 family.</text>
</comment>
<comment type="caution">
    <text evidence="8">The sequence shown here is derived from an EMBL/GenBank/DDBJ whole genome shotgun (WGS) entry which is preliminary data.</text>
</comment>
<accession>A0A919X9V7</accession>
<comment type="subcellular location">
    <subcellularLocation>
        <location evidence="1">Cell membrane</location>
        <topology evidence="1">Lipid-anchor</topology>
    </subcellularLocation>
</comment>
<dbReference type="PANTHER" id="PTHR30532">
    <property type="entry name" value="IRON III DICITRATE-BINDING PERIPLASMIC PROTEIN"/>
    <property type="match status" value="1"/>
</dbReference>
<dbReference type="AlphaFoldDB" id="A0A919X9V7"/>
<feature type="domain" description="Fe/B12 periplasmic-binding" evidence="7">
    <location>
        <begin position="63"/>
        <end position="321"/>
    </location>
</feature>
<keyword evidence="4 6" id="KW-0732">Signal</keyword>
<dbReference type="SUPFAM" id="SSF53807">
    <property type="entry name" value="Helical backbone' metal receptor"/>
    <property type="match status" value="1"/>
</dbReference>
<gene>
    <name evidence="8" type="primary">yclQ</name>
    <name evidence="8" type="ORF">J43TS3_17910</name>
</gene>
<dbReference type="GO" id="GO:0030288">
    <property type="term" value="C:outer membrane-bounded periplasmic space"/>
    <property type="evidence" value="ECO:0007669"/>
    <property type="project" value="TreeGrafter"/>
</dbReference>
<keyword evidence="3" id="KW-0813">Transport</keyword>
<dbReference type="Pfam" id="PF01497">
    <property type="entry name" value="Peripla_BP_2"/>
    <property type="match status" value="1"/>
</dbReference>
<evidence type="ECO:0000259" key="7">
    <source>
        <dbReference type="PROSITE" id="PS50983"/>
    </source>
</evidence>
<evidence type="ECO:0000256" key="4">
    <source>
        <dbReference type="ARBA" id="ARBA00022729"/>
    </source>
</evidence>
<dbReference type="GO" id="GO:0005886">
    <property type="term" value="C:plasma membrane"/>
    <property type="evidence" value="ECO:0007669"/>
    <property type="project" value="UniProtKB-SubCell"/>
</dbReference>
<dbReference type="EMBL" id="BORP01000003">
    <property type="protein sequence ID" value="GIO27180.1"/>
    <property type="molecule type" value="Genomic_DNA"/>
</dbReference>
<dbReference type="Proteomes" id="UP000676917">
    <property type="component" value="Unassembled WGS sequence"/>
</dbReference>
<dbReference type="InterPro" id="IPR002491">
    <property type="entry name" value="ABC_transptr_periplasmic_BD"/>
</dbReference>